<sequence>MIGIAGFIVASIGLALSVIYVQGAKIRQTERIIYTQGSALASSYRTVLQLHTQDSTSLEAYGKQLTNTFEQTQTSSKTNFQLPERHTKLSQFGDPIHPPLSD</sequence>
<feature type="region of interest" description="Disordered" evidence="1">
    <location>
        <begin position="72"/>
        <end position="102"/>
    </location>
</feature>
<feature type="compositionally biased region" description="Polar residues" evidence="1">
    <location>
        <begin position="72"/>
        <end position="81"/>
    </location>
</feature>
<evidence type="ECO:0000256" key="1">
    <source>
        <dbReference type="SAM" id="MobiDB-lite"/>
    </source>
</evidence>
<accession>A0A382CUV4</accession>
<gene>
    <name evidence="2" type="ORF">METZ01_LOCUS182476</name>
</gene>
<evidence type="ECO:0000313" key="2">
    <source>
        <dbReference type="EMBL" id="SVB29622.1"/>
    </source>
</evidence>
<feature type="non-terminal residue" evidence="2">
    <location>
        <position position="102"/>
    </location>
</feature>
<proteinExistence type="predicted"/>
<name>A0A382CUV4_9ZZZZ</name>
<protein>
    <submittedName>
        <fullName evidence="2">Uncharacterized protein</fullName>
    </submittedName>
</protein>
<dbReference type="AlphaFoldDB" id="A0A382CUV4"/>
<dbReference type="EMBL" id="UINC01036128">
    <property type="protein sequence ID" value="SVB29622.1"/>
    <property type="molecule type" value="Genomic_DNA"/>
</dbReference>
<organism evidence="2">
    <name type="scientific">marine metagenome</name>
    <dbReference type="NCBI Taxonomy" id="408172"/>
    <lineage>
        <taxon>unclassified sequences</taxon>
        <taxon>metagenomes</taxon>
        <taxon>ecological metagenomes</taxon>
    </lineage>
</organism>
<reference evidence="2" key="1">
    <citation type="submission" date="2018-05" db="EMBL/GenBank/DDBJ databases">
        <authorList>
            <person name="Lanie J.A."/>
            <person name="Ng W.-L."/>
            <person name="Kazmierczak K.M."/>
            <person name="Andrzejewski T.M."/>
            <person name="Davidsen T.M."/>
            <person name="Wayne K.J."/>
            <person name="Tettelin H."/>
            <person name="Glass J.I."/>
            <person name="Rusch D."/>
            <person name="Podicherti R."/>
            <person name="Tsui H.-C.T."/>
            <person name="Winkler M.E."/>
        </authorList>
    </citation>
    <scope>NUCLEOTIDE SEQUENCE</scope>
</reference>